<dbReference type="PANTHER" id="PTHR11236">
    <property type="entry name" value="AMINOBENZOATE/ANTHRANILATE SYNTHASE"/>
    <property type="match status" value="1"/>
</dbReference>
<evidence type="ECO:0000256" key="12">
    <source>
        <dbReference type="ARBA" id="ARBA00023239"/>
    </source>
</evidence>
<evidence type="ECO:0000256" key="3">
    <source>
        <dbReference type="ARBA" id="ARBA00009562"/>
    </source>
</evidence>
<evidence type="ECO:0000259" key="15">
    <source>
        <dbReference type="Pfam" id="PF00425"/>
    </source>
</evidence>
<dbReference type="PANTHER" id="PTHR11236:SF48">
    <property type="entry name" value="ISOCHORISMATE SYNTHASE MENF"/>
    <property type="match status" value="1"/>
</dbReference>
<evidence type="ECO:0000256" key="2">
    <source>
        <dbReference type="ARBA" id="ARBA00004873"/>
    </source>
</evidence>
<evidence type="ECO:0000256" key="11">
    <source>
        <dbReference type="ARBA" id="ARBA00023141"/>
    </source>
</evidence>
<dbReference type="PRINTS" id="PR00095">
    <property type="entry name" value="ANTSNTHASEI"/>
</dbReference>
<name>A0A3B0SG09_9ZZZZ</name>
<keyword evidence="11" id="KW-0057">Aromatic amino acid biosynthesis</keyword>
<evidence type="ECO:0000256" key="5">
    <source>
        <dbReference type="ARBA" id="ARBA00012266"/>
    </source>
</evidence>
<comment type="pathway">
    <text evidence="2">Amino-acid biosynthesis; L-tryptophan biosynthesis; L-tryptophan from chorismate: step 1/5.</text>
</comment>
<dbReference type="InterPro" id="IPR005256">
    <property type="entry name" value="Anth_synth_I_PabB"/>
</dbReference>
<dbReference type="SUPFAM" id="SSF56322">
    <property type="entry name" value="ADC synthase"/>
    <property type="match status" value="1"/>
</dbReference>
<comment type="subunit">
    <text evidence="4">Heterotetramer consisting of two non-identical subunits: a beta subunit (TrpG) and a large alpha subunit (TrpE).</text>
</comment>
<dbReference type="NCBIfam" id="TIGR00564">
    <property type="entry name" value="trpE_most"/>
    <property type="match status" value="1"/>
</dbReference>
<evidence type="ECO:0000256" key="8">
    <source>
        <dbReference type="ARBA" id="ARBA00022723"/>
    </source>
</evidence>
<evidence type="ECO:0000256" key="6">
    <source>
        <dbReference type="ARBA" id="ARBA00020653"/>
    </source>
</evidence>
<evidence type="ECO:0000256" key="10">
    <source>
        <dbReference type="ARBA" id="ARBA00022842"/>
    </source>
</evidence>
<evidence type="ECO:0000256" key="14">
    <source>
        <dbReference type="ARBA" id="ARBA00047683"/>
    </source>
</evidence>
<dbReference type="InterPro" id="IPR006805">
    <property type="entry name" value="Anth_synth_I_N"/>
</dbReference>
<keyword evidence="9" id="KW-0822">Tryptophan biosynthesis</keyword>
<keyword evidence="8" id="KW-0479">Metal-binding</keyword>
<dbReference type="Pfam" id="PF00425">
    <property type="entry name" value="Chorismate_bind"/>
    <property type="match status" value="1"/>
</dbReference>
<evidence type="ECO:0000256" key="7">
    <source>
        <dbReference type="ARBA" id="ARBA00022605"/>
    </source>
</evidence>
<feature type="domain" description="Anthranilate synthase component I N-terminal" evidence="16">
    <location>
        <begin position="36"/>
        <end position="176"/>
    </location>
</feature>
<accession>A0A3B0SG09</accession>
<dbReference type="Gene3D" id="3.60.120.10">
    <property type="entry name" value="Anthranilate synthase"/>
    <property type="match status" value="1"/>
</dbReference>
<dbReference type="GO" id="GO:0046872">
    <property type="term" value="F:metal ion binding"/>
    <property type="evidence" value="ECO:0007669"/>
    <property type="project" value="UniProtKB-KW"/>
</dbReference>
<evidence type="ECO:0000313" key="17">
    <source>
        <dbReference type="EMBL" id="VAW01432.1"/>
    </source>
</evidence>
<dbReference type="GO" id="GO:0004049">
    <property type="term" value="F:anthranilate synthase activity"/>
    <property type="evidence" value="ECO:0007669"/>
    <property type="project" value="UniProtKB-EC"/>
</dbReference>
<protein>
    <recommendedName>
        <fullName evidence="6">Anthranilate synthase component 1</fullName>
        <ecNumber evidence="5">4.1.3.27</ecNumber>
    </recommendedName>
</protein>
<keyword evidence="10" id="KW-0460">Magnesium</keyword>
<dbReference type="GO" id="GO:0000162">
    <property type="term" value="P:L-tryptophan biosynthetic process"/>
    <property type="evidence" value="ECO:0007669"/>
    <property type="project" value="UniProtKB-UniPathway"/>
</dbReference>
<comment type="cofactor">
    <cofactor evidence="1">
        <name>Mg(2+)</name>
        <dbReference type="ChEBI" id="CHEBI:18420"/>
    </cofactor>
</comment>
<dbReference type="AlphaFoldDB" id="A0A3B0SG09"/>
<dbReference type="EC" id="4.1.3.27" evidence="5"/>
<dbReference type="InterPro" id="IPR019999">
    <property type="entry name" value="Anth_synth_I-like"/>
</dbReference>
<evidence type="ECO:0000256" key="1">
    <source>
        <dbReference type="ARBA" id="ARBA00001946"/>
    </source>
</evidence>
<comment type="function">
    <text evidence="13">Part of a heterotetrameric complex that catalyzes the two-step biosynthesis of anthranilate, an intermediate in the biosynthesis of L-tryptophan. In the first step, the glutamine-binding beta subunit (TrpG) of anthranilate synthase (AS) provides the glutamine amidotransferase activity which generates ammonia as a substrate that, along with chorismate, is used in the second step, catalyzed by the large alpha subunit of AS (TrpE) to produce anthranilate. In the absence of TrpG, TrpE can synthesize anthranilate directly from chorismate and high concentrations of ammonia.</text>
</comment>
<evidence type="ECO:0000256" key="4">
    <source>
        <dbReference type="ARBA" id="ARBA00011575"/>
    </source>
</evidence>
<feature type="domain" description="Chorismate-utilising enzyme C-terminal" evidence="15">
    <location>
        <begin position="235"/>
        <end position="487"/>
    </location>
</feature>
<keyword evidence="12 17" id="KW-0456">Lyase</keyword>
<sequence length="502" mass="55523">MANPQLPLADQGKFEAFCTACEQRQPFLLTRRVIDDLTTPVAAMLKLGPDQKNIFLLESVKGGETRGRYSVIGLQPDQKFKIIDGQAMLSQNGRAYEAVSRQPLDAIRDFVHSAEVEFAANLPPMLSGVFGYLGYDAVNWIEDIPLPVAKGLDTPDAYLIRPTLMAVFDSVNQEIILSLRLETAPDNDCAKVWKTANQQLDDLQATLLGPLPTTAVSQEQKPVVTIKRTSNTTTDQFHKMVRRAKQYVLEGDVFQVVLSQRFSTPFQLPAFALYRSLRKNNPSPFLFYLSLDDFCIVGSSPEILVRVREKTVTIRPIAGTRPRGKTEAEDQALEAELLADEKERAEHLMLVDLGRNDAGRIALAGSVEVTKSFIIERYSRVMHLVSNIEAKLAKGKTALDALFSGFPHGTVSGAPKIRAMQIISEMEQDRRGIYAGAVGHFSVHGDLDTCIALRTAVIKDGMMVVQAGGGIVLDSDEEMERQETLHKSQALFDAAAEAWRFV</sequence>
<evidence type="ECO:0000259" key="16">
    <source>
        <dbReference type="Pfam" id="PF04715"/>
    </source>
</evidence>
<dbReference type="UniPathway" id="UPA00035">
    <property type="reaction ID" value="UER00040"/>
</dbReference>
<dbReference type="InterPro" id="IPR015890">
    <property type="entry name" value="Chorismate_C"/>
</dbReference>
<reference evidence="17" key="1">
    <citation type="submission" date="2018-06" db="EMBL/GenBank/DDBJ databases">
        <authorList>
            <person name="Zhirakovskaya E."/>
        </authorList>
    </citation>
    <scope>NUCLEOTIDE SEQUENCE</scope>
</reference>
<gene>
    <name evidence="17" type="ORF">MNBD_ALPHA06-1863</name>
</gene>
<dbReference type="EMBL" id="UOEE01000319">
    <property type="protein sequence ID" value="VAW01432.1"/>
    <property type="molecule type" value="Genomic_DNA"/>
</dbReference>
<comment type="similarity">
    <text evidence="3">Belongs to the anthranilate synthase component I family.</text>
</comment>
<evidence type="ECO:0000256" key="13">
    <source>
        <dbReference type="ARBA" id="ARBA00025634"/>
    </source>
</evidence>
<proteinExistence type="inferred from homology"/>
<organism evidence="17">
    <name type="scientific">hydrothermal vent metagenome</name>
    <dbReference type="NCBI Taxonomy" id="652676"/>
    <lineage>
        <taxon>unclassified sequences</taxon>
        <taxon>metagenomes</taxon>
        <taxon>ecological metagenomes</taxon>
    </lineage>
</organism>
<dbReference type="InterPro" id="IPR005801">
    <property type="entry name" value="ADC_synthase"/>
</dbReference>
<keyword evidence="7" id="KW-0028">Amino-acid biosynthesis</keyword>
<comment type="catalytic activity">
    <reaction evidence="14">
        <text>chorismate + L-glutamine = anthranilate + pyruvate + L-glutamate + H(+)</text>
        <dbReference type="Rhea" id="RHEA:21732"/>
        <dbReference type="ChEBI" id="CHEBI:15361"/>
        <dbReference type="ChEBI" id="CHEBI:15378"/>
        <dbReference type="ChEBI" id="CHEBI:16567"/>
        <dbReference type="ChEBI" id="CHEBI:29748"/>
        <dbReference type="ChEBI" id="CHEBI:29985"/>
        <dbReference type="ChEBI" id="CHEBI:58359"/>
        <dbReference type="EC" id="4.1.3.27"/>
    </reaction>
</comment>
<evidence type="ECO:0000256" key="9">
    <source>
        <dbReference type="ARBA" id="ARBA00022822"/>
    </source>
</evidence>
<dbReference type="Pfam" id="PF04715">
    <property type="entry name" value="Anth_synt_I_N"/>
    <property type="match status" value="1"/>
</dbReference>